<gene>
    <name evidence="2" type="ORF">LPB136_03245</name>
</gene>
<dbReference type="SUPFAM" id="SSF54593">
    <property type="entry name" value="Glyoxalase/Bleomycin resistance protein/Dihydroxybiphenyl dioxygenase"/>
    <property type="match status" value="1"/>
</dbReference>
<dbReference type="KEGG" id="ten:LPB136_03245"/>
<evidence type="ECO:0000313" key="3">
    <source>
        <dbReference type="Proteomes" id="UP000181898"/>
    </source>
</evidence>
<dbReference type="InterPro" id="IPR028973">
    <property type="entry name" value="PhnB-like"/>
</dbReference>
<dbReference type="InterPro" id="IPR029068">
    <property type="entry name" value="Glyas_Bleomycin-R_OHBP_Dase"/>
</dbReference>
<proteinExistence type="predicted"/>
<keyword evidence="3" id="KW-1185">Reference proteome</keyword>
<dbReference type="OrthoDB" id="9795306at2"/>
<evidence type="ECO:0000259" key="1">
    <source>
        <dbReference type="Pfam" id="PF06983"/>
    </source>
</evidence>
<feature type="domain" description="PhnB-like" evidence="1">
    <location>
        <begin position="6"/>
        <end position="130"/>
    </location>
</feature>
<sequence>MRSDVYLFFDGNCEEAMLYYQDIFDGKFEMIMRYSEGPPEFSSPEIANKIMHATLSFGTNSQIKLSDSFEEPLVKGNNSNISITADDEESGYAIFDGLADGGKTTMPYAEVFWGGKFGSCIDKFGIQWMISAPANDNS</sequence>
<dbReference type="CDD" id="cd06588">
    <property type="entry name" value="PhnB_like"/>
    <property type="match status" value="1"/>
</dbReference>
<dbReference type="PANTHER" id="PTHR33990:SF1">
    <property type="entry name" value="PROTEIN YJDN"/>
    <property type="match status" value="1"/>
</dbReference>
<accession>A0A1L3JH18</accession>
<dbReference type="AlphaFoldDB" id="A0A1L3JH18"/>
<dbReference type="STRING" id="1850252.LPB136_03245"/>
<organism evidence="2 3">
    <name type="scientific">Tenacibaculum todarodis</name>
    <dbReference type="NCBI Taxonomy" id="1850252"/>
    <lineage>
        <taxon>Bacteria</taxon>
        <taxon>Pseudomonadati</taxon>
        <taxon>Bacteroidota</taxon>
        <taxon>Flavobacteriia</taxon>
        <taxon>Flavobacteriales</taxon>
        <taxon>Flavobacteriaceae</taxon>
        <taxon>Tenacibaculum</taxon>
    </lineage>
</organism>
<dbReference type="RefSeq" id="WP_072554762.1">
    <property type="nucleotide sequence ID" value="NZ_CP018155.1"/>
</dbReference>
<dbReference type="EMBL" id="CP018155">
    <property type="protein sequence ID" value="APG64436.1"/>
    <property type="molecule type" value="Genomic_DNA"/>
</dbReference>
<dbReference type="Proteomes" id="UP000181898">
    <property type="component" value="Chromosome"/>
</dbReference>
<protein>
    <recommendedName>
        <fullName evidence="1">PhnB-like domain-containing protein</fullName>
    </recommendedName>
</protein>
<name>A0A1L3JH18_9FLAO</name>
<evidence type="ECO:0000313" key="2">
    <source>
        <dbReference type="EMBL" id="APG64436.1"/>
    </source>
</evidence>
<dbReference type="Gene3D" id="3.10.180.10">
    <property type="entry name" value="2,3-Dihydroxybiphenyl 1,2-Dioxygenase, domain 1"/>
    <property type="match status" value="1"/>
</dbReference>
<reference evidence="2 3" key="1">
    <citation type="submission" date="2016-11" db="EMBL/GenBank/DDBJ databases">
        <title>Tenacibaculum sp. LPB0136, isolated from marine environment.</title>
        <authorList>
            <person name="Kim E."/>
            <person name="Yi H."/>
        </authorList>
    </citation>
    <scope>NUCLEOTIDE SEQUENCE [LARGE SCALE GENOMIC DNA]</scope>
    <source>
        <strain evidence="2 3">LPB0136</strain>
    </source>
</reference>
<dbReference type="PANTHER" id="PTHR33990">
    <property type="entry name" value="PROTEIN YJDN-RELATED"/>
    <property type="match status" value="1"/>
</dbReference>
<dbReference type="Pfam" id="PF06983">
    <property type="entry name" value="3-dmu-9_3-mt"/>
    <property type="match status" value="1"/>
</dbReference>